<comment type="caution">
    <text evidence="8">The sequence shown here is derived from an EMBL/GenBank/DDBJ whole genome shotgun (WGS) entry which is preliminary data.</text>
</comment>
<accession>A0A3E2UQR5</accession>
<evidence type="ECO:0000256" key="2">
    <source>
        <dbReference type="ARBA" id="ARBA00022448"/>
    </source>
</evidence>
<evidence type="ECO:0000256" key="4">
    <source>
        <dbReference type="ARBA" id="ARBA00022692"/>
    </source>
</evidence>
<keyword evidence="2" id="KW-0813">Transport</keyword>
<dbReference type="GO" id="GO:0042910">
    <property type="term" value="F:xenobiotic transmembrane transporter activity"/>
    <property type="evidence" value="ECO:0007669"/>
    <property type="project" value="InterPro"/>
</dbReference>
<protein>
    <submittedName>
        <fullName evidence="8">MATE family efflux transporter</fullName>
    </submittedName>
</protein>
<dbReference type="GO" id="GO:0015297">
    <property type="term" value="F:antiporter activity"/>
    <property type="evidence" value="ECO:0007669"/>
    <property type="project" value="InterPro"/>
</dbReference>
<feature type="transmembrane region" description="Helical" evidence="7">
    <location>
        <begin position="110"/>
        <end position="130"/>
    </location>
</feature>
<feature type="transmembrane region" description="Helical" evidence="7">
    <location>
        <begin position="21"/>
        <end position="44"/>
    </location>
</feature>
<keyword evidence="3" id="KW-1003">Cell membrane</keyword>
<evidence type="ECO:0000313" key="8">
    <source>
        <dbReference type="EMBL" id="RGB99038.1"/>
    </source>
</evidence>
<dbReference type="PANTHER" id="PTHR43549:SF2">
    <property type="entry name" value="MULTIDRUG RESISTANCE PROTEIN NORM-RELATED"/>
    <property type="match status" value="1"/>
</dbReference>
<feature type="transmembrane region" description="Helical" evidence="7">
    <location>
        <begin position="331"/>
        <end position="351"/>
    </location>
</feature>
<organism evidence="8 9">
    <name type="scientific">Faecalibacterium prausnitzii</name>
    <dbReference type="NCBI Taxonomy" id="853"/>
    <lineage>
        <taxon>Bacteria</taxon>
        <taxon>Bacillati</taxon>
        <taxon>Bacillota</taxon>
        <taxon>Clostridia</taxon>
        <taxon>Eubacteriales</taxon>
        <taxon>Oscillospiraceae</taxon>
        <taxon>Faecalibacterium</taxon>
    </lineage>
</organism>
<dbReference type="PANTHER" id="PTHR43549">
    <property type="entry name" value="MULTIDRUG RESISTANCE PROTEIN YPNP-RELATED"/>
    <property type="match status" value="1"/>
</dbReference>
<keyword evidence="4 7" id="KW-0812">Transmembrane</keyword>
<feature type="transmembrane region" description="Helical" evidence="7">
    <location>
        <begin position="403"/>
        <end position="421"/>
    </location>
</feature>
<dbReference type="InterPro" id="IPR048279">
    <property type="entry name" value="MdtK-like"/>
</dbReference>
<dbReference type="InterPro" id="IPR052031">
    <property type="entry name" value="Membrane_Transporter-Flippase"/>
</dbReference>
<evidence type="ECO:0000256" key="1">
    <source>
        <dbReference type="ARBA" id="ARBA00004651"/>
    </source>
</evidence>
<feature type="transmembrane region" description="Helical" evidence="7">
    <location>
        <begin position="206"/>
        <end position="228"/>
    </location>
</feature>
<proteinExistence type="predicted"/>
<evidence type="ECO:0000256" key="5">
    <source>
        <dbReference type="ARBA" id="ARBA00022989"/>
    </source>
</evidence>
<reference evidence="8 9" key="1">
    <citation type="submission" date="2018-08" db="EMBL/GenBank/DDBJ databases">
        <title>A genome reference for cultivated species of the human gut microbiota.</title>
        <authorList>
            <person name="Zou Y."/>
            <person name="Xue W."/>
            <person name="Luo G."/>
        </authorList>
    </citation>
    <scope>NUCLEOTIDE SEQUENCE [LARGE SCALE GENOMIC DNA]</scope>
    <source>
        <strain evidence="8 9">AF29-11BH</strain>
    </source>
</reference>
<keyword evidence="6 7" id="KW-0472">Membrane</keyword>
<dbReference type="InterPro" id="IPR002528">
    <property type="entry name" value="MATE_fam"/>
</dbReference>
<dbReference type="EMBL" id="QVEW01000005">
    <property type="protein sequence ID" value="RGB99038.1"/>
    <property type="molecule type" value="Genomic_DNA"/>
</dbReference>
<feature type="transmembrane region" description="Helical" evidence="7">
    <location>
        <begin position="150"/>
        <end position="170"/>
    </location>
</feature>
<keyword evidence="5 7" id="KW-1133">Transmembrane helix</keyword>
<dbReference type="GO" id="GO:0005886">
    <property type="term" value="C:plasma membrane"/>
    <property type="evidence" value="ECO:0007669"/>
    <property type="project" value="UniProtKB-SubCell"/>
</dbReference>
<evidence type="ECO:0000313" key="9">
    <source>
        <dbReference type="Proteomes" id="UP000260783"/>
    </source>
</evidence>
<feature type="transmembrane region" description="Helical" evidence="7">
    <location>
        <begin position="371"/>
        <end position="396"/>
    </location>
</feature>
<evidence type="ECO:0000256" key="3">
    <source>
        <dbReference type="ARBA" id="ARBA00022475"/>
    </source>
</evidence>
<feature type="transmembrane region" description="Helical" evidence="7">
    <location>
        <begin position="433"/>
        <end position="456"/>
    </location>
</feature>
<sequence length="471" mass="51039">MQRGINMGLQVDPKELKKRQFFLEGNIPKAVLSVCLPMALFQLINELFRVFDLVITSQINPESVSAVSFFNQLNNSIVSVGTGLSIGAGILIAGLYGAGEYERLKTTVNTTFFMAGAAALVLVAGLILGARPILRLANTPAQLVEIGLNYYRITALNLFFTFFNNVYIAIEKARGNGSKIMRINFAMALTKFSFSAFFVLVLHQGIVMIGVATLLSNLVVTAIGLYNLRNPEDVFGLSFRYVRLKNDIVKKIVSISLPVIAEKFSFSAGKVVVNSVGVNYGTQTVGALGVSNSVSALSTVPAGSIGDGGAALIRQNIGHGNPQRALKIFRCVFIVDFVWGVLGFILTWVFLDPILASFSKGDVAFAELIAQIFTLEMISNVFLAIHSAVMALLYAFGYTKLSFYVNFARLFVFRIPILLFFQHCTTLAGGQAMGLVMMISNGMTGLLALVVAAAVLHKEYGAGWMKQLLST</sequence>
<evidence type="ECO:0000256" key="7">
    <source>
        <dbReference type="SAM" id="Phobius"/>
    </source>
</evidence>
<dbReference type="PIRSF" id="PIRSF006603">
    <property type="entry name" value="DinF"/>
    <property type="match status" value="1"/>
</dbReference>
<dbReference type="Proteomes" id="UP000260783">
    <property type="component" value="Unassembled WGS sequence"/>
</dbReference>
<comment type="subcellular location">
    <subcellularLocation>
        <location evidence="1">Cell membrane</location>
        <topology evidence="1">Multi-pass membrane protein</topology>
    </subcellularLocation>
</comment>
<feature type="transmembrane region" description="Helical" evidence="7">
    <location>
        <begin position="182"/>
        <end position="200"/>
    </location>
</feature>
<gene>
    <name evidence="8" type="ORF">DWZ04_06725</name>
</gene>
<feature type="transmembrane region" description="Helical" evidence="7">
    <location>
        <begin position="77"/>
        <end position="98"/>
    </location>
</feature>
<dbReference type="Pfam" id="PF01554">
    <property type="entry name" value="MatE"/>
    <property type="match status" value="2"/>
</dbReference>
<evidence type="ECO:0000256" key="6">
    <source>
        <dbReference type="ARBA" id="ARBA00023136"/>
    </source>
</evidence>
<name>A0A3E2UQR5_9FIRM</name>
<dbReference type="AlphaFoldDB" id="A0A3E2UQR5"/>